<dbReference type="Gene3D" id="1.20.1070.10">
    <property type="entry name" value="Rhodopsin 7-helix transmembrane proteins"/>
    <property type="match status" value="1"/>
</dbReference>
<dbReference type="SUPFAM" id="SSF81321">
    <property type="entry name" value="Family A G protein-coupled receptor-like"/>
    <property type="match status" value="1"/>
</dbReference>
<feature type="transmembrane region" description="Helical" evidence="20">
    <location>
        <begin position="350"/>
        <end position="371"/>
    </location>
</feature>
<feature type="transmembrane region" description="Helical" evidence="20">
    <location>
        <begin position="160"/>
        <end position="178"/>
    </location>
</feature>
<keyword evidence="6 20" id="KW-0716">Sensory transduction</keyword>
<dbReference type="GO" id="GO:0009881">
    <property type="term" value="F:photoreceptor activity"/>
    <property type="evidence" value="ECO:0007669"/>
    <property type="project" value="UniProtKB-KW"/>
</dbReference>
<keyword evidence="10 20" id="KW-0157">Chromophore</keyword>
<feature type="transmembrane region" description="Helical" evidence="20">
    <location>
        <begin position="198"/>
        <end position="219"/>
    </location>
</feature>
<keyword evidence="3" id="KW-1003">Cell membrane</keyword>
<dbReference type="GO" id="GO:0007602">
    <property type="term" value="P:phototransduction"/>
    <property type="evidence" value="ECO:0007669"/>
    <property type="project" value="UniProtKB-KW"/>
</dbReference>
<dbReference type="FunFam" id="1.20.1070.10:FF:000044">
    <property type="entry name" value="Opsin, ultraviolet-sensitive"/>
    <property type="match status" value="1"/>
</dbReference>
<dbReference type="EMBL" id="JAHLQT010017258">
    <property type="protein sequence ID" value="KAG7169334.1"/>
    <property type="molecule type" value="Genomic_DNA"/>
</dbReference>
<dbReference type="GO" id="GO:0004930">
    <property type="term" value="F:G protein-coupled receptor activity"/>
    <property type="evidence" value="ECO:0007669"/>
    <property type="project" value="UniProtKB-KW"/>
</dbReference>
<feature type="domain" description="G-protein coupled receptors family 1 profile" evidence="22">
    <location>
        <begin position="140"/>
        <end position="402"/>
    </location>
</feature>
<proteinExistence type="inferred from homology"/>
<evidence type="ECO:0000256" key="14">
    <source>
        <dbReference type="ARBA" id="ARBA00023170"/>
    </source>
</evidence>
<comment type="subcellular location">
    <subcellularLocation>
        <location evidence="18">Cell projection</location>
        <location evidence="18">Rhabdomere membrane</location>
        <topology evidence="18">Multi-pass membrane protein</topology>
    </subcellularLocation>
    <subcellularLocation>
        <location evidence="20">Membrane</location>
        <topology evidence="20">Multi-pass membrane protein</topology>
    </subcellularLocation>
</comment>
<evidence type="ECO:0000256" key="8">
    <source>
        <dbReference type="ARBA" id="ARBA00022925"/>
    </source>
</evidence>
<dbReference type="InterPro" id="IPR017452">
    <property type="entry name" value="GPCR_Rhodpsn_7TM"/>
</dbReference>
<feature type="transmembrane region" description="Helical" evidence="20">
    <location>
        <begin position="288"/>
        <end position="311"/>
    </location>
</feature>
<comment type="caution">
    <text evidence="23">The sequence shown here is derived from an EMBL/GenBank/DDBJ whole genome shotgun (WGS) entry which is preliminary data.</text>
</comment>
<dbReference type="PROSITE" id="PS00237">
    <property type="entry name" value="G_PROTEIN_RECEP_F1_1"/>
    <property type="match status" value="1"/>
</dbReference>
<evidence type="ECO:0000259" key="22">
    <source>
        <dbReference type="PROSITE" id="PS50262"/>
    </source>
</evidence>
<evidence type="ECO:0000256" key="19">
    <source>
        <dbReference type="ARBA" id="ARBA00045922"/>
    </source>
</evidence>
<keyword evidence="8 20" id="KW-0681">Retinal protein</keyword>
<evidence type="ECO:0000256" key="6">
    <source>
        <dbReference type="ARBA" id="ARBA00022606"/>
    </source>
</evidence>
<keyword evidence="9 20" id="KW-1133">Transmembrane helix</keyword>
<comment type="function">
    <text evidence="19">Photoreceptor required for image-forming vision at low light intensity. Can use both retinal and 3-dehydroretinal as visual pigment. Light-induced isomerization of 11-cis to all-trans retinal triggers a conformational change that activates signaling via G-proteins. Signaling via GNAQ probably mediates the activation of phospholipase C.</text>
</comment>
<dbReference type="PRINTS" id="PR00578">
    <property type="entry name" value="OPSINLTRLEYE"/>
</dbReference>
<evidence type="ECO:0000256" key="17">
    <source>
        <dbReference type="ARBA" id="ARBA00023305"/>
    </source>
</evidence>
<dbReference type="PANTHER" id="PTHR24240">
    <property type="entry name" value="OPSIN"/>
    <property type="match status" value="1"/>
</dbReference>
<comment type="similarity">
    <text evidence="20">Belongs to the G-protein coupled receptor 1 family. Opsin subfamily.</text>
</comment>
<dbReference type="InterPro" id="IPR001391">
    <property type="entry name" value="Opsin_lateye"/>
</dbReference>
<evidence type="ECO:0000256" key="10">
    <source>
        <dbReference type="ARBA" id="ARBA00022991"/>
    </source>
</evidence>
<evidence type="ECO:0000256" key="21">
    <source>
        <dbReference type="SAM" id="MobiDB-lite"/>
    </source>
</evidence>
<feature type="transmembrane region" description="Helical" evidence="20">
    <location>
        <begin position="239"/>
        <end position="259"/>
    </location>
</feature>
<evidence type="ECO:0000313" key="24">
    <source>
        <dbReference type="Proteomes" id="UP000747542"/>
    </source>
</evidence>
<keyword evidence="14 20" id="KW-0675">Receptor</keyword>
<comment type="subunit">
    <text evidence="1">Homodimer. Interacts with GNAQ.</text>
</comment>
<dbReference type="PRINTS" id="PR00238">
    <property type="entry name" value="OPSIN"/>
</dbReference>
<keyword evidence="16" id="KW-0966">Cell projection</keyword>
<keyword evidence="4 20" id="KW-0600">Photoreceptor protein</keyword>
<keyword evidence="13" id="KW-1015">Disulfide bond</keyword>
<feature type="transmembrane region" description="Helical" evidence="20">
    <location>
        <begin position="383"/>
        <end position="405"/>
    </location>
</feature>
<keyword evidence="12 20" id="KW-0472">Membrane</keyword>
<evidence type="ECO:0000256" key="7">
    <source>
        <dbReference type="ARBA" id="ARBA00022692"/>
    </source>
</evidence>
<keyword evidence="15 20" id="KW-0807">Transducer</keyword>
<dbReference type="GO" id="GO:0016020">
    <property type="term" value="C:membrane"/>
    <property type="evidence" value="ECO:0007669"/>
    <property type="project" value="UniProtKB-SubCell"/>
</dbReference>
<evidence type="ECO:0000256" key="3">
    <source>
        <dbReference type="ARBA" id="ARBA00022475"/>
    </source>
</evidence>
<feature type="region of interest" description="Disordered" evidence="21">
    <location>
        <begin position="1"/>
        <end position="29"/>
    </location>
</feature>
<sequence length="447" mass="50889">MEEEEEESKQKRKNEEELEEKDKNQYKTLNSSSGFMALEGLGAYKSPQLEQLSQKSSGRVSYLNWTSEIEMSSWNNPTDLEEYSLPSTNPYGNYTVVDTVPKEILHMVDAHWYQFPPMNPLWYGLLMLFMIVMGFLSVAGNFVVIWVFMNTKSLRSPANLLVVNLAFSDFLMMFLMFPPMVITCYWRTWVLGAFFCELYAFFGSLFGCVSIWSMVWITLDRYNVIVKGVSAEPLSSKGALLRIAGTWILTLGWCLPPFFGWNRYVPEGNMTACGTDYLNETALSRSYLYVYSVFVYFIPLFVTIYSYFFIVKAVASHEKTMRDQAKKMGVKSLRNEESQKTSAECRLAKVAMMTVTLWFIAWTPYLAINWAGMLNKSIVTPIFSIWGSVFAKANAVYNPIVYAISHPKYRTALEKKLPCLACNGDNDNVSETASTSTTAAAEKTENA</sequence>
<evidence type="ECO:0000256" key="11">
    <source>
        <dbReference type="ARBA" id="ARBA00023040"/>
    </source>
</evidence>
<dbReference type="InterPro" id="IPR027430">
    <property type="entry name" value="Retinal_BS"/>
</dbReference>
<evidence type="ECO:0000313" key="23">
    <source>
        <dbReference type="EMBL" id="KAG7169334.1"/>
    </source>
</evidence>
<keyword evidence="7 20" id="KW-0812">Transmembrane</keyword>
<organism evidence="23 24">
    <name type="scientific">Homarus americanus</name>
    <name type="common">American lobster</name>
    <dbReference type="NCBI Taxonomy" id="6706"/>
    <lineage>
        <taxon>Eukaryota</taxon>
        <taxon>Metazoa</taxon>
        <taxon>Ecdysozoa</taxon>
        <taxon>Arthropoda</taxon>
        <taxon>Crustacea</taxon>
        <taxon>Multicrustacea</taxon>
        <taxon>Malacostraca</taxon>
        <taxon>Eumalacostraca</taxon>
        <taxon>Eucarida</taxon>
        <taxon>Decapoda</taxon>
        <taxon>Pleocyemata</taxon>
        <taxon>Astacidea</taxon>
        <taxon>Nephropoidea</taxon>
        <taxon>Nephropidae</taxon>
        <taxon>Homarus</taxon>
    </lineage>
</organism>
<dbReference type="AlphaFoldDB" id="A0A8J5K8D3"/>
<evidence type="ECO:0000256" key="1">
    <source>
        <dbReference type="ARBA" id="ARBA00011861"/>
    </source>
</evidence>
<keyword evidence="17" id="KW-0844">Vision</keyword>
<dbReference type="PROSITE" id="PS50262">
    <property type="entry name" value="G_PROTEIN_RECEP_F1_2"/>
    <property type="match status" value="1"/>
</dbReference>
<evidence type="ECO:0000256" key="15">
    <source>
        <dbReference type="ARBA" id="ARBA00023224"/>
    </source>
</evidence>
<gene>
    <name evidence="23" type="primary">Rho-L8</name>
    <name evidence="23" type="ORF">Hamer_G025341</name>
</gene>
<dbReference type="Proteomes" id="UP000747542">
    <property type="component" value="Unassembled WGS sequence"/>
</dbReference>
<evidence type="ECO:0000256" key="18">
    <source>
        <dbReference type="ARBA" id="ARBA00043946"/>
    </source>
</evidence>
<dbReference type="Pfam" id="PF00001">
    <property type="entry name" value="7tm_1"/>
    <property type="match status" value="1"/>
</dbReference>
<dbReference type="GO" id="GO:0007601">
    <property type="term" value="P:visual perception"/>
    <property type="evidence" value="ECO:0007669"/>
    <property type="project" value="UniProtKB-KW"/>
</dbReference>
<evidence type="ECO:0000256" key="13">
    <source>
        <dbReference type="ARBA" id="ARBA00023157"/>
    </source>
</evidence>
<keyword evidence="24" id="KW-1185">Reference proteome</keyword>
<dbReference type="InterPro" id="IPR001760">
    <property type="entry name" value="Opsin"/>
</dbReference>
<keyword evidence="5" id="KW-0597">Phosphoprotein</keyword>
<reference evidence="23" key="1">
    <citation type="journal article" date="2021" name="Sci. Adv.">
        <title>The American lobster genome reveals insights on longevity, neural, and immune adaptations.</title>
        <authorList>
            <person name="Polinski J.M."/>
            <person name="Zimin A.V."/>
            <person name="Clark K.F."/>
            <person name="Kohn A.B."/>
            <person name="Sadowski N."/>
            <person name="Timp W."/>
            <person name="Ptitsyn A."/>
            <person name="Khanna P."/>
            <person name="Romanova D.Y."/>
            <person name="Williams P."/>
            <person name="Greenwood S.J."/>
            <person name="Moroz L.L."/>
            <person name="Walt D.R."/>
            <person name="Bodnar A.G."/>
        </authorList>
    </citation>
    <scope>NUCLEOTIDE SEQUENCE</scope>
    <source>
        <strain evidence="23">GMGI-L3</strain>
    </source>
</reference>
<feature type="transmembrane region" description="Helical" evidence="20">
    <location>
        <begin position="121"/>
        <end position="148"/>
    </location>
</feature>
<evidence type="ECO:0000256" key="16">
    <source>
        <dbReference type="ARBA" id="ARBA00023273"/>
    </source>
</evidence>
<evidence type="ECO:0000256" key="20">
    <source>
        <dbReference type="RuleBase" id="RU004951"/>
    </source>
</evidence>
<keyword evidence="11 20" id="KW-0297">G-protein coupled receptor</keyword>
<dbReference type="PROSITE" id="PS00238">
    <property type="entry name" value="OPSIN"/>
    <property type="match status" value="1"/>
</dbReference>
<evidence type="ECO:0000256" key="2">
    <source>
        <dbReference type="ARBA" id="ARBA00013487"/>
    </source>
</evidence>
<protein>
    <recommendedName>
        <fullName evidence="2">Rhodopsin</fullName>
    </recommendedName>
</protein>
<dbReference type="InterPro" id="IPR050125">
    <property type="entry name" value="GPCR_opsins"/>
</dbReference>
<evidence type="ECO:0000256" key="5">
    <source>
        <dbReference type="ARBA" id="ARBA00022553"/>
    </source>
</evidence>
<evidence type="ECO:0000256" key="9">
    <source>
        <dbReference type="ARBA" id="ARBA00022989"/>
    </source>
</evidence>
<dbReference type="InterPro" id="IPR000276">
    <property type="entry name" value="GPCR_Rhodpsn"/>
</dbReference>
<evidence type="ECO:0000256" key="4">
    <source>
        <dbReference type="ARBA" id="ARBA00022543"/>
    </source>
</evidence>
<name>A0A8J5K8D3_HOMAM</name>
<dbReference type="CDD" id="cd15079">
    <property type="entry name" value="7tmA_photoreceptors_insect"/>
    <property type="match status" value="1"/>
</dbReference>
<dbReference type="PRINTS" id="PR00237">
    <property type="entry name" value="GPCRRHODOPSN"/>
</dbReference>
<evidence type="ECO:0000256" key="12">
    <source>
        <dbReference type="ARBA" id="ARBA00023136"/>
    </source>
</evidence>
<accession>A0A8J5K8D3</accession>